<dbReference type="InterPro" id="IPR008952">
    <property type="entry name" value="Tetraspanin_EC2_sf"/>
</dbReference>
<comment type="similarity">
    <text evidence="2 7">Belongs to the tetraspanin (TM4SF) family.</text>
</comment>
<feature type="disulfide bond" evidence="6">
    <location>
        <begin position="146"/>
        <end position="163"/>
    </location>
</feature>
<dbReference type="AlphaFoldDB" id="A0AAV1KJG5"/>
<dbReference type="EMBL" id="CAVLGL010000035">
    <property type="protein sequence ID" value="CAK1582267.1"/>
    <property type="molecule type" value="Genomic_DNA"/>
</dbReference>
<dbReference type="Proteomes" id="UP001314205">
    <property type="component" value="Unassembled WGS sequence"/>
</dbReference>
<keyword evidence="3 7" id="KW-0812">Transmembrane</keyword>
<dbReference type="PIRSF" id="PIRSF002419">
    <property type="entry name" value="Tetraspanin"/>
    <property type="match status" value="1"/>
</dbReference>
<evidence type="ECO:0000256" key="4">
    <source>
        <dbReference type="ARBA" id="ARBA00022989"/>
    </source>
</evidence>
<dbReference type="InterPro" id="IPR000301">
    <property type="entry name" value="Tetraspanin_animals"/>
</dbReference>
<dbReference type="PRINTS" id="PR00259">
    <property type="entry name" value="TMFOUR"/>
</dbReference>
<keyword evidence="4 7" id="KW-1133">Transmembrane helix</keyword>
<sequence length="235" mass="25797">MKVPTIFKSVRYTLAGVNGIFSITGILLLITGIVAIVEYSYYTDLITKRFLTLPGFVIATGVIIMITAVVGFYGAISEHFYVIAAYVMLLVAILVFEISMTIVAFGLESDAVSEIRTPMIQSLQLYEKRLDIAKMWDDLQMGFECCGVAGRHDWISNRIPVSCCHIDYGTISPFECTSGNAYNVGCASALGEWLGHYAFIIGVIAGTVTSLQVLITAASAWLAWRSKFEEVELES</sequence>
<dbReference type="Pfam" id="PF00335">
    <property type="entry name" value="Tetraspanin"/>
    <property type="match status" value="1"/>
</dbReference>
<feature type="transmembrane region" description="Helical" evidence="7">
    <location>
        <begin position="197"/>
        <end position="224"/>
    </location>
</feature>
<feature type="transmembrane region" description="Helical" evidence="7">
    <location>
        <begin position="83"/>
        <end position="107"/>
    </location>
</feature>
<evidence type="ECO:0000256" key="2">
    <source>
        <dbReference type="ARBA" id="ARBA00006840"/>
    </source>
</evidence>
<proteinExistence type="inferred from homology"/>
<gene>
    <name evidence="8" type="ORF">PARMNEM_LOCUS3824</name>
</gene>
<feature type="transmembrane region" description="Helical" evidence="7">
    <location>
        <begin position="56"/>
        <end position="76"/>
    </location>
</feature>
<organism evidence="8 9">
    <name type="scientific">Parnassius mnemosyne</name>
    <name type="common">clouded apollo</name>
    <dbReference type="NCBI Taxonomy" id="213953"/>
    <lineage>
        <taxon>Eukaryota</taxon>
        <taxon>Metazoa</taxon>
        <taxon>Ecdysozoa</taxon>
        <taxon>Arthropoda</taxon>
        <taxon>Hexapoda</taxon>
        <taxon>Insecta</taxon>
        <taxon>Pterygota</taxon>
        <taxon>Neoptera</taxon>
        <taxon>Endopterygota</taxon>
        <taxon>Lepidoptera</taxon>
        <taxon>Glossata</taxon>
        <taxon>Ditrysia</taxon>
        <taxon>Papilionoidea</taxon>
        <taxon>Papilionidae</taxon>
        <taxon>Parnassiinae</taxon>
        <taxon>Parnassini</taxon>
        <taxon>Parnassius</taxon>
        <taxon>Driopa</taxon>
    </lineage>
</organism>
<evidence type="ECO:0000256" key="1">
    <source>
        <dbReference type="ARBA" id="ARBA00004141"/>
    </source>
</evidence>
<dbReference type="SUPFAM" id="SSF48652">
    <property type="entry name" value="Tetraspanin"/>
    <property type="match status" value="1"/>
</dbReference>
<dbReference type="Gene3D" id="1.10.1450.10">
    <property type="entry name" value="Tetraspanin"/>
    <property type="match status" value="1"/>
</dbReference>
<protein>
    <recommendedName>
        <fullName evidence="7">Tetraspanin</fullName>
    </recommendedName>
</protein>
<dbReference type="PANTHER" id="PTHR19282:SF456">
    <property type="entry name" value="CD63 MOLECULE"/>
    <property type="match status" value="1"/>
</dbReference>
<comment type="caution">
    <text evidence="8">The sequence shown here is derived from an EMBL/GenBank/DDBJ whole genome shotgun (WGS) entry which is preliminary data.</text>
</comment>
<keyword evidence="9" id="KW-1185">Reference proteome</keyword>
<accession>A0AAV1KJG5</accession>
<feature type="transmembrane region" description="Helical" evidence="7">
    <location>
        <begin position="12"/>
        <end position="36"/>
    </location>
</feature>
<evidence type="ECO:0000256" key="3">
    <source>
        <dbReference type="ARBA" id="ARBA00022692"/>
    </source>
</evidence>
<comment type="subcellular location">
    <subcellularLocation>
        <location evidence="1 7">Membrane</location>
        <topology evidence="1 7">Multi-pass membrane protein</topology>
    </subcellularLocation>
</comment>
<dbReference type="GO" id="GO:0005886">
    <property type="term" value="C:plasma membrane"/>
    <property type="evidence" value="ECO:0007669"/>
    <property type="project" value="TreeGrafter"/>
</dbReference>
<name>A0AAV1KJG5_9NEOP</name>
<dbReference type="InterPro" id="IPR018499">
    <property type="entry name" value="Tetraspanin/Peripherin"/>
</dbReference>
<dbReference type="PANTHER" id="PTHR19282">
    <property type="entry name" value="TETRASPANIN"/>
    <property type="match status" value="1"/>
</dbReference>
<evidence type="ECO:0000313" key="8">
    <source>
        <dbReference type="EMBL" id="CAK1582267.1"/>
    </source>
</evidence>
<evidence type="ECO:0000256" key="6">
    <source>
        <dbReference type="PIRSR" id="PIRSR002419-1"/>
    </source>
</evidence>
<evidence type="ECO:0000256" key="7">
    <source>
        <dbReference type="RuleBase" id="RU361218"/>
    </source>
</evidence>
<dbReference type="CDD" id="cd03127">
    <property type="entry name" value="tetraspanin_LEL"/>
    <property type="match status" value="1"/>
</dbReference>
<reference evidence="8 9" key="1">
    <citation type="submission" date="2023-11" db="EMBL/GenBank/DDBJ databases">
        <authorList>
            <person name="Hedman E."/>
            <person name="Englund M."/>
            <person name="Stromberg M."/>
            <person name="Nyberg Akerstrom W."/>
            <person name="Nylinder S."/>
            <person name="Jareborg N."/>
            <person name="Kallberg Y."/>
            <person name="Kronander E."/>
        </authorList>
    </citation>
    <scope>NUCLEOTIDE SEQUENCE [LARGE SCALE GENOMIC DNA]</scope>
</reference>
<keyword evidence="5 7" id="KW-0472">Membrane</keyword>
<keyword evidence="6" id="KW-1015">Disulfide bond</keyword>
<evidence type="ECO:0000256" key="5">
    <source>
        <dbReference type="ARBA" id="ARBA00023136"/>
    </source>
</evidence>
<evidence type="ECO:0000313" key="9">
    <source>
        <dbReference type="Proteomes" id="UP001314205"/>
    </source>
</evidence>